<keyword evidence="2 8" id="KW-0812">Transmembrane</keyword>
<evidence type="ECO:0000256" key="1">
    <source>
        <dbReference type="ARBA" id="ARBA00004141"/>
    </source>
</evidence>
<dbReference type="PANTHER" id="PTHR22776:SF12">
    <property type="entry name" value="MYELIN AND LYMPHOCYTE PROTEIN"/>
    <property type="match status" value="1"/>
</dbReference>
<feature type="non-terminal residue" evidence="11">
    <location>
        <position position="92"/>
    </location>
</feature>
<sequence length="92" mass="9768">MSSATSTASLPSGLAVLTTFPDVLFIPEFIFGGLVWILVASSKVPAPILQGWVMFVSVFCFVMSTTLLCLYFCGAHGGSRSWVTLVSGCDEP</sequence>
<comment type="caution">
    <text evidence="11">The sequence shown here is derived from an EMBL/GenBank/DDBJ whole genome shotgun (WGS) entry which is preliminary data.</text>
</comment>
<evidence type="ECO:0000313" key="11">
    <source>
        <dbReference type="EMBL" id="NXU80767.1"/>
    </source>
</evidence>
<evidence type="ECO:0000256" key="4">
    <source>
        <dbReference type="ARBA" id="ARBA00023136"/>
    </source>
</evidence>
<comment type="subcellular location">
    <subcellularLocation>
        <location evidence="1">Membrane</location>
        <topology evidence="1">Multi-pass membrane protein</topology>
    </subcellularLocation>
</comment>
<keyword evidence="4 8" id="KW-0472">Membrane</keyword>
<feature type="transmembrane region" description="Helical" evidence="9">
    <location>
        <begin position="12"/>
        <end position="39"/>
    </location>
</feature>
<evidence type="ECO:0000256" key="5">
    <source>
        <dbReference type="ARBA" id="ARBA00023288"/>
    </source>
</evidence>
<dbReference type="GO" id="GO:0042552">
    <property type="term" value="P:myelination"/>
    <property type="evidence" value="ECO:0007669"/>
    <property type="project" value="TreeGrafter"/>
</dbReference>
<evidence type="ECO:0000256" key="2">
    <source>
        <dbReference type="ARBA" id="ARBA00022692"/>
    </source>
</evidence>
<dbReference type="PRINTS" id="PR01884">
    <property type="entry name" value="MALPROTEIN"/>
</dbReference>
<reference evidence="11 12" key="1">
    <citation type="submission" date="2019-09" db="EMBL/GenBank/DDBJ databases">
        <title>Bird 10,000 Genomes (B10K) Project - Family phase.</title>
        <authorList>
            <person name="Zhang G."/>
        </authorList>
    </citation>
    <scope>NUCLEOTIDE SEQUENCE [LARGE SCALE GENOMIC DNA]</scope>
    <source>
        <strain evidence="11">OUT-0002</strain>
    </source>
</reference>
<feature type="transmembrane region" description="Helical" evidence="9">
    <location>
        <begin position="51"/>
        <end position="73"/>
    </location>
</feature>
<dbReference type="AlphaFoldDB" id="A0A7L3NP89"/>
<dbReference type="InterPro" id="IPR050578">
    <property type="entry name" value="MARVEL-CKLF_proteins"/>
</dbReference>
<evidence type="ECO:0000259" key="10">
    <source>
        <dbReference type="PROSITE" id="PS51225"/>
    </source>
</evidence>
<dbReference type="EMBL" id="VZUB01045253">
    <property type="protein sequence ID" value="NXU80767.1"/>
    <property type="molecule type" value="Genomic_DNA"/>
</dbReference>
<dbReference type="Pfam" id="PF01284">
    <property type="entry name" value="MARVEL"/>
    <property type="match status" value="1"/>
</dbReference>
<comment type="similarity">
    <text evidence="6">Belongs to the MAL family.</text>
</comment>
<evidence type="ECO:0000256" key="6">
    <source>
        <dbReference type="ARBA" id="ARBA00034721"/>
    </source>
</evidence>
<dbReference type="OrthoDB" id="9940869at2759"/>
<evidence type="ECO:0000256" key="7">
    <source>
        <dbReference type="ARBA" id="ARBA00039981"/>
    </source>
</evidence>
<evidence type="ECO:0000256" key="8">
    <source>
        <dbReference type="PROSITE-ProRule" id="PRU00581"/>
    </source>
</evidence>
<protein>
    <recommendedName>
        <fullName evidence="7">Myelin and lymphocyte protein</fullName>
    </recommendedName>
</protein>
<dbReference type="GO" id="GO:0019911">
    <property type="term" value="F:structural constituent of myelin sheath"/>
    <property type="evidence" value="ECO:0007669"/>
    <property type="project" value="TreeGrafter"/>
</dbReference>
<gene>
    <name evidence="11" type="primary">Mal</name>
    <name evidence="11" type="ORF">OREMEL_R02582</name>
</gene>
<keyword evidence="12" id="KW-1185">Reference proteome</keyword>
<dbReference type="InterPro" id="IPR013295">
    <property type="entry name" value="MAL"/>
</dbReference>
<keyword evidence="3 9" id="KW-1133">Transmembrane helix</keyword>
<evidence type="ECO:0000313" key="12">
    <source>
        <dbReference type="Proteomes" id="UP000579904"/>
    </source>
</evidence>
<proteinExistence type="inferred from homology"/>
<name>A0A7L3NP89_9AVES</name>
<evidence type="ECO:0000256" key="3">
    <source>
        <dbReference type="ARBA" id="ARBA00022989"/>
    </source>
</evidence>
<dbReference type="Proteomes" id="UP000579904">
    <property type="component" value="Unassembled WGS sequence"/>
</dbReference>
<accession>A0A7L3NP89</accession>
<keyword evidence="5" id="KW-0449">Lipoprotein</keyword>
<feature type="non-terminal residue" evidence="11">
    <location>
        <position position="1"/>
    </location>
</feature>
<evidence type="ECO:0000256" key="9">
    <source>
        <dbReference type="SAM" id="Phobius"/>
    </source>
</evidence>
<dbReference type="PROSITE" id="PS51225">
    <property type="entry name" value="MARVEL"/>
    <property type="match status" value="1"/>
</dbReference>
<dbReference type="InterPro" id="IPR008253">
    <property type="entry name" value="Marvel"/>
</dbReference>
<organism evidence="11 12">
    <name type="scientific">Oreotrochilus melanogaster</name>
    <dbReference type="NCBI Taxonomy" id="689266"/>
    <lineage>
        <taxon>Eukaryota</taxon>
        <taxon>Metazoa</taxon>
        <taxon>Chordata</taxon>
        <taxon>Craniata</taxon>
        <taxon>Vertebrata</taxon>
        <taxon>Euteleostomi</taxon>
        <taxon>Archelosauria</taxon>
        <taxon>Archosauria</taxon>
        <taxon>Dinosauria</taxon>
        <taxon>Saurischia</taxon>
        <taxon>Theropoda</taxon>
        <taxon>Coelurosauria</taxon>
        <taxon>Aves</taxon>
        <taxon>Neognathae</taxon>
        <taxon>Neoaves</taxon>
        <taxon>Strisores</taxon>
        <taxon>Apodiformes</taxon>
        <taxon>Trochilidae</taxon>
        <taxon>Oreotrochilus</taxon>
    </lineage>
</organism>
<dbReference type="GO" id="GO:0016020">
    <property type="term" value="C:membrane"/>
    <property type="evidence" value="ECO:0007669"/>
    <property type="project" value="UniProtKB-SubCell"/>
</dbReference>
<feature type="domain" description="MARVEL" evidence="10">
    <location>
        <begin position="16"/>
        <end position="92"/>
    </location>
</feature>
<dbReference type="PANTHER" id="PTHR22776">
    <property type="entry name" value="MARVEL-CONTAINING POTENTIAL LIPID RAFT-ASSOCIATED PROTEIN"/>
    <property type="match status" value="1"/>
</dbReference>